<dbReference type="InterPro" id="IPR041304">
    <property type="entry name" value="AbiTii"/>
</dbReference>
<accession>A0ABV7L6T3</accession>
<evidence type="ECO:0000259" key="1">
    <source>
        <dbReference type="Pfam" id="PF18864"/>
    </source>
</evidence>
<keyword evidence="3" id="KW-1185">Reference proteome</keyword>
<dbReference type="Pfam" id="PF18864">
    <property type="entry name" value="AbiTii"/>
    <property type="match status" value="1"/>
</dbReference>
<feature type="domain" description="AbiTii" evidence="1">
    <location>
        <begin position="3"/>
        <end position="178"/>
    </location>
</feature>
<proteinExistence type="predicted"/>
<organism evidence="2 3">
    <name type="scientific">Marinibaculum pumilum</name>
    <dbReference type="NCBI Taxonomy" id="1766165"/>
    <lineage>
        <taxon>Bacteria</taxon>
        <taxon>Pseudomonadati</taxon>
        <taxon>Pseudomonadota</taxon>
        <taxon>Alphaproteobacteria</taxon>
        <taxon>Rhodospirillales</taxon>
        <taxon>Rhodospirillaceae</taxon>
        <taxon>Marinibaculum</taxon>
    </lineage>
</organism>
<dbReference type="Proteomes" id="UP001595528">
    <property type="component" value="Unassembled WGS sequence"/>
</dbReference>
<reference evidence="3" key="1">
    <citation type="journal article" date="2019" name="Int. J. Syst. Evol. Microbiol.">
        <title>The Global Catalogue of Microorganisms (GCM) 10K type strain sequencing project: providing services to taxonomists for standard genome sequencing and annotation.</title>
        <authorList>
            <consortium name="The Broad Institute Genomics Platform"/>
            <consortium name="The Broad Institute Genome Sequencing Center for Infectious Disease"/>
            <person name="Wu L."/>
            <person name="Ma J."/>
        </authorList>
    </citation>
    <scope>NUCLEOTIDE SEQUENCE [LARGE SCALE GENOMIC DNA]</scope>
    <source>
        <strain evidence="3">KCTC 42964</strain>
    </source>
</reference>
<sequence length="308" mass="33582">MGLLHEIQASVLDADTAVSGILLKLRFLAARLGSHPLEDWVKYETDGYPKDVPVPNYRALRVSYTSTWSGPFGSGIKNAPIPSYLIDKHCGSRWIHWEMRQSIAAIDALMASTKEDNVHLRIDASDLILLLQGKMYEGYACNAVEGRISPAAVEAIRATVRSRILELTIELEKSVPDSISVALGAPVPEMPKDSEAVTHIVNQTIYGNYSGVTNTGSVNNMHVSIARGDGDAVVHELARMGIAEEDARDFLRALADDGPQEIERPFGTRATEWLGRNISKAANGTWKIGVAVATAVLQEAALRYYGLK</sequence>
<protein>
    <recommendedName>
        <fullName evidence="1">AbiTii domain-containing protein</fullName>
    </recommendedName>
</protein>
<gene>
    <name evidence="2" type="ORF">ACFOGJ_24125</name>
</gene>
<comment type="caution">
    <text evidence="2">The sequence shown here is derived from an EMBL/GenBank/DDBJ whole genome shotgun (WGS) entry which is preliminary data.</text>
</comment>
<evidence type="ECO:0000313" key="2">
    <source>
        <dbReference type="EMBL" id="MFC3230358.1"/>
    </source>
</evidence>
<dbReference type="EMBL" id="JBHRTR010000044">
    <property type="protein sequence ID" value="MFC3230358.1"/>
    <property type="molecule type" value="Genomic_DNA"/>
</dbReference>
<dbReference type="RefSeq" id="WP_379905460.1">
    <property type="nucleotide sequence ID" value="NZ_JBHRTR010000044.1"/>
</dbReference>
<name>A0ABV7L6T3_9PROT</name>
<evidence type="ECO:0000313" key="3">
    <source>
        <dbReference type="Proteomes" id="UP001595528"/>
    </source>
</evidence>